<proteinExistence type="predicted"/>
<keyword evidence="1" id="KW-0812">Transmembrane</keyword>
<organism evidence="2 3">
    <name type="scientific">Myxococcus stipitatus (strain DSM 14675 / JCM 12634 / Mx s8)</name>
    <dbReference type="NCBI Taxonomy" id="1278073"/>
    <lineage>
        <taxon>Bacteria</taxon>
        <taxon>Pseudomonadati</taxon>
        <taxon>Myxococcota</taxon>
        <taxon>Myxococcia</taxon>
        <taxon>Myxococcales</taxon>
        <taxon>Cystobacterineae</taxon>
        <taxon>Myxococcaceae</taxon>
        <taxon>Myxococcus</taxon>
    </lineage>
</organism>
<dbReference type="Proteomes" id="UP000011131">
    <property type="component" value="Chromosome"/>
</dbReference>
<accession>L7UFG5</accession>
<dbReference type="InterPro" id="IPR011733">
    <property type="entry name" value="CHP02185_IM"/>
</dbReference>
<feature type="transmembrane region" description="Helical" evidence="1">
    <location>
        <begin position="89"/>
        <end position="109"/>
    </location>
</feature>
<dbReference type="NCBIfam" id="TIGR02185">
    <property type="entry name" value="Trep_Strep"/>
    <property type="match status" value="1"/>
</dbReference>
<feature type="transmembrane region" description="Helical" evidence="1">
    <location>
        <begin position="116"/>
        <end position="138"/>
    </location>
</feature>
<dbReference type="KEGG" id="msd:MYSTI_05331"/>
<dbReference type="AlphaFoldDB" id="L7UFG5"/>
<dbReference type="HOGENOM" id="CLU_093450_1_0_7"/>
<sequence length="260" mass="28324">MDVATFWKCWILLGVRQAMFAGQRLARKPEERTPHLWSFSKPRTWGGTGMAYGLQHLKARDLITIGVFNALIIVVYIVMQTILQPMPGMGLFNGGVSAFIMAPLYLILVSRVQKRGVFFITAALYSLLVMSVGMYSAVPPVLLAGVLADLIAGVQSFRNLSAVITGYIVFKTLEAVGNYSVVVINPERFAATMEPSMRARWLEGAAMFNAWMGAFVLVFTVTGALAGGVLASRILRKHFIKAGLVSAAPEEKVELAVPPV</sequence>
<keyword evidence="1" id="KW-1133">Transmembrane helix</keyword>
<dbReference type="PATRIC" id="fig|1278073.3.peg.5402"/>
<keyword evidence="1" id="KW-0472">Membrane</keyword>
<dbReference type="eggNOG" id="ENOG5030WAA">
    <property type="taxonomic scope" value="Bacteria"/>
</dbReference>
<dbReference type="EMBL" id="CP004025">
    <property type="protein sequence ID" value="AGC46610.1"/>
    <property type="molecule type" value="Genomic_DNA"/>
</dbReference>
<evidence type="ECO:0000313" key="2">
    <source>
        <dbReference type="EMBL" id="AGC46610.1"/>
    </source>
</evidence>
<dbReference type="STRING" id="1278073.MYSTI_05331"/>
<feature type="transmembrane region" description="Helical" evidence="1">
    <location>
        <begin position="210"/>
        <end position="231"/>
    </location>
</feature>
<evidence type="ECO:0000313" key="3">
    <source>
        <dbReference type="Proteomes" id="UP000011131"/>
    </source>
</evidence>
<dbReference type="Pfam" id="PF09605">
    <property type="entry name" value="Trep_Strep"/>
    <property type="match status" value="1"/>
</dbReference>
<feature type="transmembrane region" description="Helical" evidence="1">
    <location>
        <begin position="62"/>
        <end position="83"/>
    </location>
</feature>
<keyword evidence="3" id="KW-1185">Reference proteome</keyword>
<dbReference type="OrthoDB" id="9781459at2"/>
<reference evidence="2 3" key="1">
    <citation type="journal article" date="2013" name="Genome Announc.">
        <title>Complete genome sequence of Myxococcus stipitatus strain DSM 14675, a fruiting myxobacterium.</title>
        <authorList>
            <person name="Huntley S."/>
            <person name="Kneip S."/>
            <person name="Treuner-Lange A."/>
            <person name="Sogaard-Andersen L."/>
        </authorList>
    </citation>
    <scope>NUCLEOTIDE SEQUENCE [LARGE SCALE GENOMIC DNA]</scope>
    <source>
        <strain evidence="3">DSM 14675 / JCM 12634 / Mx s8</strain>
    </source>
</reference>
<protein>
    <submittedName>
        <fullName evidence="2">Substrate-specific component of ECF transporter</fullName>
    </submittedName>
</protein>
<gene>
    <name evidence="2" type="ordered locus">MYSTI_05331</name>
</gene>
<evidence type="ECO:0000256" key="1">
    <source>
        <dbReference type="SAM" id="Phobius"/>
    </source>
</evidence>
<name>L7UFG5_MYXSD</name>